<dbReference type="EMBL" id="BDGJ01000090">
    <property type="protein sequence ID" value="GAW92707.1"/>
    <property type="molecule type" value="Genomic_DNA"/>
</dbReference>
<evidence type="ECO:0000256" key="5">
    <source>
        <dbReference type="ARBA" id="ARBA00022679"/>
    </source>
</evidence>
<dbReference type="OrthoDB" id="9805933at2"/>
<dbReference type="EC" id="2.4.99.17" evidence="10 13"/>
<evidence type="ECO:0000256" key="6">
    <source>
        <dbReference type="ARBA" id="ARBA00022691"/>
    </source>
</evidence>
<proteinExistence type="inferred from homology"/>
<evidence type="ECO:0000256" key="13">
    <source>
        <dbReference type="HAMAP-Rule" id="MF_00113"/>
    </source>
</evidence>
<comment type="similarity">
    <text evidence="9 13">Belongs to the QueA family.</text>
</comment>
<dbReference type="InterPro" id="IPR042119">
    <property type="entry name" value="QueA_dom2"/>
</dbReference>
<dbReference type="NCBIfam" id="NF001140">
    <property type="entry name" value="PRK00147.1"/>
    <property type="match status" value="1"/>
</dbReference>
<dbReference type="InterPro" id="IPR036100">
    <property type="entry name" value="QueA_sf"/>
</dbReference>
<dbReference type="Gene3D" id="2.40.10.240">
    <property type="entry name" value="QueA-like"/>
    <property type="match status" value="1"/>
</dbReference>
<dbReference type="InterPro" id="IPR042118">
    <property type="entry name" value="QueA_dom1"/>
</dbReference>
<dbReference type="PANTHER" id="PTHR30307:SF0">
    <property type="entry name" value="S-ADENOSYLMETHIONINE:TRNA RIBOSYLTRANSFERASE-ISOMERASE"/>
    <property type="match status" value="1"/>
</dbReference>
<keyword evidence="15" id="KW-1185">Reference proteome</keyword>
<reference evidence="15" key="1">
    <citation type="journal article" date="2017" name="Appl. Environ. Microbiol.">
        <title>Genomic analysis of Calderihabitans maritimus KKC1, a thermophilic hydrogenogenic carboxydotrophic bacterium isolated from marine sediment.</title>
        <authorList>
            <person name="Omae K."/>
            <person name="Yoneda Y."/>
            <person name="Fukuyama Y."/>
            <person name="Yoshida T."/>
            <person name="Sako Y."/>
        </authorList>
    </citation>
    <scope>NUCLEOTIDE SEQUENCE [LARGE SCALE GENOMIC DNA]</scope>
    <source>
        <strain evidence="15">KKC1</strain>
    </source>
</reference>
<evidence type="ECO:0000256" key="9">
    <source>
        <dbReference type="ARBA" id="ARBA00061210"/>
    </source>
</evidence>
<comment type="subunit">
    <text evidence="3 13">Monomer.</text>
</comment>
<evidence type="ECO:0000313" key="14">
    <source>
        <dbReference type="EMBL" id="GAW92707.1"/>
    </source>
</evidence>
<dbReference type="GO" id="GO:0051075">
    <property type="term" value="F:S-adenosylmethionine:tRNA ribosyltransferase-isomerase activity"/>
    <property type="evidence" value="ECO:0007669"/>
    <property type="project" value="UniProtKB-EC"/>
</dbReference>
<evidence type="ECO:0000313" key="15">
    <source>
        <dbReference type="Proteomes" id="UP000197032"/>
    </source>
</evidence>
<evidence type="ECO:0000256" key="3">
    <source>
        <dbReference type="ARBA" id="ARBA00011245"/>
    </source>
</evidence>
<evidence type="ECO:0000256" key="7">
    <source>
        <dbReference type="ARBA" id="ARBA00022785"/>
    </source>
</evidence>
<evidence type="ECO:0000256" key="1">
    <source>
        <dbReference type="ARBA" id="ARBA00004496"/>
    </source>
</evidence>
<protein>
    <recommendedName>
        <fullName evidence="11 13">S-adenosylmethionine:tRNA ribosyltransferase-isomerase</fullName>
        <ecNumber evidence="10 13">2.4.99.17</ecNumber>
    </recommendedName>
    <alternativeName>
        <fullName evidence="12 13">Queuosine biosynthesis protein QueA</fullName>
    </alternativeName>
</protein>
<comment type="catalytic activity">
    <reaction evidence="8 13">
        <text>7-aminomethyl-7-carbaguanosine(34) in tRNA + S-adenosyl-L-methionine = epoxyqueuosine(34) in tRNA + adenine + L-methionine + 2 H(+)</text>
        <dbReference type="Rhea" id="RHEA:32155"/>
        <dbReference type="Rhea" id="RHEA-COMP:10342"/>
        <dbReference type="Rhea" id="RHEA-COMP:18582"/>
        <dbReference type="ChEBI" id="CHEBI:15378"/>
        <dbReference type="ChEBI" id="CHEBI:16708"/>
        <dbReference type="ChEBI" id="CHEBI:57844"/>
        <dbReference type="ChEBI" id="CHEBI:59789"/>
        <dbReference type="ChEBI" id="CHEBI:82833"/>
        <dbReference type="ChEBI" id="CHEBI:194443"/>
        <dbReference type="EC" id="2.4.99.17"/>
    </reaction>
</comment>
<dbReference type="NCBIfam" id="TIGR00113">
    <property type="entry name" value="queA"/>
    <property type="match status" value="1"/>
</dbReference>
<accession>A0A1Z5HTP6</accession>
<comment type="subcellular location">
    <subcellularLocation>
        <location evidence="1 13">Cytoplasm</location>
    </subcellularLocation>
</comment>
<evidence type="ECO:0000256" key="2">
    <source>
        <dbReference type="ARBA" id="ARBA00004691"/>
    </source>
</evidence>
<dbReference type="HAMAP" id="MF_00113">
    <property type="entry name" value="QueA"/>
    <property type="match status" value="1"/>
</dbReference>
<dbReference type="PANTHER" id="PTHR30307">
    <property type="entry name" value="S-ADENOSYLMETHIONINE:TRNA RIBOSYLTRANSFERASE-ISOMERASE"/>
    <property type="match status" value="1"/>
</dbReference>
<dbReference type="GO" id="GO:0008616">
    <property type="term" value="P:tRNA queuosine(34) biosynthetic process"/>
    <property type="evidence" value="ECO:0007669"/>
    <property type="project" value="UniProtKB-UniRule"/>
</dbReference>
<dbReference type="AlphaFoldDB" id="A0A1Z5HTP6"/>
<comment type="pathway">
    <text evidence="2 13">tRNA modification; tRNA-queuosine biosynthesis.</text>
</comment>
<dbReference type="InterPro" id="IPR003699">
    <property type="entry name" value="QueA"/>
</dbReference>
<evidence type="ECO:0000256" key="11">
    <source>
        <dbReference type="ARBA" id="ARBA00069325"/>
    </source>
</evidence>
<dbReference type="Pfam" id="PF02547">
    <property type="entry name" value="Queuosine_synth"/>
    <property type="match status" value="1"/>
</dbReference>
<evidence type="ECO:0000256" key="4">
    <source>
        <dbReference type="ARBA" id="ARBA00022490"/>
    </source>
</evidence>
<dbReference type="Gene3D" id="3.40.1780.10">
    <property type="entry name" value="QueA-like"/>
    <property type="match status" value="1"/>
</dbReference>
<comment type="function">
    <text evidence="13">Transfers and isomerizes the ribose moiety from AdoMet to the 7-aminomethyl group of 7-deazaguanine (preQ1-tRNA) to give epoxyqueuosine (oQ-tRNA).</text>
</comment>
<dbReference type="RefSeq" id="WP_088553996.1">
    <property type="nucleotide sequence ID" value="NZ_BDGJ01000090.1"/>
</dbReference>
<dbReference type="UniPathway" id="UPA00392"/>
<evidence type="ECO:0000256" key="8">
    <source>
        <dbReference type="ARBA" id="ARBA00052751"/>
    </source>
</evidence>
<keyword evidence="4 13" id="KW-0963">Cytoplasm</keyword>
<evidence type="ECO:0000256" key="12">
    <source>
        <dbReference type="ARBA" id="ARBA00076160"/>
    </source>
</evidence>
<dbReference type="GO" id="GO:0005737">
    <property type="term" value="C:cytoplasm"/>
    <property type="evidence" value="ECO:0007669"/>
    <property type="project" value="UniProtKB-SubCell"/>
</dbReference>
<gene>
    <name evidence="13" type="primary">queA</name>
    <name evidence="14" type="ORF">KKC1_18570</name>
</gene>
<dbReference type="FunFam" id="2.40.10.240:FF:000002">
    <property type="entry name" value="S-adenosylmethionine:tRNA ribosyltransferase-isomerase"/>
    <property type="match status" value="1"/>
</dbReference>
<name>A0A1Z5HTP6_9FIRM</name>
<dbReference type="Proteomes" id="UP000197032">
    <property type="component" value="Unassembled WGS sequence"/>
</dbReference>
<keyword evidence="5 13" id="KW-0808">Transferase</keyword>
<dbReference type="SUPFAM" id="SSF111337">
    <property type="entry name" value="QueA-like"/>
    <property type="match status" value="1"/>
</dbReference>
<organism evidence="14 15">
    <name type="scientific">Calderihabitans maritimus</name>
    <dbReference type="NCBI Taxonomy" id="1246530"/>
    <lineage>
        <taxon>Bacteria</taxon>
        <taxon>Bacillati</taxon>
        <taxon>Bacillota</taxon>
        <taxon>Clostridia</taxon>
        <taxon>Neomoorellales</taxon>
        <taxon>Calderihabitantaceae</taxon>
        <taxon>Calderihabitans</taxon>
    </lineage>
</organism>
<sequence>MRVADFDYQLPEELIAQEPVEPRDSSRLMILHRKTGKIEHRIFRDIVEYLRPGDVMVLNNTRVIPARLYGRKAETGAQVEVFLLTHREGDCWETLVRPGKKVKPGNSIIFGNGELVGKVVGYTEAGGRLIQFQYDGSWEAVINRLGRTPLPPYIRTAKEYRERYQTVYALHEGSVAAPTAGLHFTPELLEQIKKRGIKVVFLLLHVGLGTFQPVKTDRVEDHRMHAEYYRLSSDTAETINHARRKGGRVIAVGTTTVRTLETVADEEGNVRSGEGWTDIFIYPGHRFRAVDALVTNFHLPRSTLLMLVSAFAGRDKIMEAYREAIDKNYRFYSFGDAMLIL</sequence>
<keyword evidence="7 13" id="KW-0671">Queuosine biosynthesis</keyword>
<dbReference type="FunFam" id="3.40.1780.10:FF:000001">
    <property type="entry name" value="S-adenosylmethionine:tRNA ribosyltransferase-isomerase"/>
    <property type="match status" value="1"/>
</dbReference>
<keyword evidence="6 13" id="KW-0949">S-adenosyl-L-methionine</keyword>
<evidence type="ECO:0000256" key="10">
    <source>
        <dbReference type="ARBA" id="ARBA00066503"/>
    </source>
</evidence>
<comment type="caution">
    <text evidence="14">The sequence shown here is derived from an EMBL/GenBank/DDBJ whole genome shotgun (WGS) entry which is preliminary data.</text>
</comment>
<keyword evidence="14" id="KW-0413">Isomerase</keyword>